<evidence type="ECO:0000256" key="1">
    <source>
        <dbReference type="SAM" id="MobiDB-lite"/>
    </source>
</evidence>
<accession>A0A834XR61</accession>
<evidence type="ECO:0000313" key="3">
    <source>
        <dbReference type="Proteomes" id="UP000639338"/>
    </source>
</evidence>
<feature type="compositionally biased region" description="Polar residues" evidence="1">
    <location>
        <begin position="117"/>
        <end position="127"/>
    </location>
</feature>
<organism evidence="2 3">
    <name type="scientific">Aphidius gifuensis</name>
    <name type="common">Parasitoid wasp</name>
    <dbReference type="NCBI Taxonomy" id="684658"/>
    <lineage>
        <taxon>Eukaryota</taxon>
        <taxon>Metazoa</taxon>
        <taxon>Ecdysozoa</taxon>
        <taxon>Arthropoda</taxon>
        <taxon>Hexapoda</taxon>
        <taxon>Insecta</taxon>
        <taxon>Pterygota</taxon>
        <taxon>Neoptera</taxon>
        <taxon>Endopterygota</taxon>
        <taxon>Hymenoptera</taxon>
        <taxon>Apocrita</taxon>
        <taxon>Ichneumonoidea</taxon>
        <taxon>Braconidae</taxon>
        <taxon>Aphidiinae</taxon>
        <taxon>Aphidius</taxon>
    </lineage>
</organism>
<keyword evidence="3" id="KW-1185">Reference proteome</keyword>
<name>A0A834XR61_APHGI</name>
<feature type="region of interest" description="Disordered" evidence="1">
    <location>
        <begin position="105"/>
        <end position="127"/>
    </location>
</feature>
<comment type="caution">
    <text evidence="2">The sequence shown here is derived from an EMBL/GenBank/DDBJ whole genome shotgun (WGS) entry which is preliminary data.</text>
</comment>
<dbReference type="AlphaFoldDB" id="A0A834XR61"/>
<sequence>MQGSRISDIEKGTEDAKTILRKKCEKNRGFDNAYTVAIKPNDLVSCTCGKLYHKICVVQARDLPDGTYDACCGVSRSLRNVSLQSPEIEFDIEDDVNSIDEKFETPTKNNMDDENNEMPTKNNMNDENNQALKAEPITKAELAMDTLLAIRNIVLSVFEETGEIGSNRY</sequence>
<protein>
    <submittedName>
        <fullName evidence="2">Uncharacterized protein</fullName>
    </submittedName>
</protein>
<dbReference type="Proteomes" id="UP000639338">
    <property type="component" value="Unassembled WGS sequence"/>
</dbReference>
<gene>
    <name evidence="2" type="ORF">HCN44_010888</name>
</gene>
<reference evidence="2 3" key="1">
    <citation type="submission" date="2020-08" db="EMBL/GenBank/DDBJ databases">
        <title>Aphidius gifuensis genome sequencing and assembly.</title>
        <authorList>
            <person name="Du Z."/>
        </authorList>
    </citation>
    <scope>NUCLEOTIDE SEQUENCE [LARGE SCALE GENOMIC DNA]</scope>
    <source>
        <strain evidence="2">YNYX2018</strain>
        <tissue evidence="2">Adults</tissue>
    </source>
</reference>
<evidence type="ECO:0000313" key="2">
    <source>
        <dbReference type="EMBL" id="KAF7990187.1"/>
    </source>
</evidence>
<dbReference type="EMBL" id="JACMRX010000005">
    <property type="protein sequence ID" value="KAF7990187.1"/>
    <property type="molecule type" value="Genomic_DNA"/>
</dbReference>
<proteinExistence type="predicted"/>